<evidence type="ECO:0000256" key="1">
    <source>
        <dbReference type="SAM" id="MobiDB-lite"/>
    </source>
</evidence>
<reference evidence="2" key="1">
    <citation type="submission" date="2021-01" db="EMBL/GenBank/DDBJ databases">
        <authorList>
            <consortium name="Genoscope - CEA"/>
            <person name="William W."/>
        </authorList>
    </citation>
    <scope>NUCLEOTIDE SEQUENCE</scope>
</reference>
<organism evidence="2">
    <name type="scientific">Brassica napus</name>
    <name type="common">Rape</name>
    <dbReference type="NCBI Taxonomy" id="3708"/>
    <lineage>
        <taxon>Eukaryota</taxon>
        <taxon>Viridiplantae</taxon>
        <taxon>Streptophyta</taxon>
        <taxon>Embryophyta</taxon>
        <taxon>Tracheophyta</taxon>
        <taxon>Spermatophyta</taxon>
        <taxon>Magnoliopsida</taxon>
        <taxon>eudicotyledons</taxon>
        <taxon>Gunneridae</taxon>
        <taxon>Pentapetalae</taxon>
        <taxon>rosids</taxon>
        <taxon>malvids</taxon>
        <taxon>Brassicales</taxon>
        <taxon>Brassicaceae</taxon>
        <taxon>Brassiceae</taxon>
        <taxon>Brassica</taxon>
    </lineage>
</organism>
<gene>
    <name evidence="2" type="ORF">DARMORV10_C04P54330.1</name>
</gene>
<sequence>MALIVMVSRLSSLRPSSPPLRPRPPPDPPPSLPSPVPFEALSPQPCSSSLAQALTPHEPPDLPPCLFSPVPFEALSRTEPRILPALHSASLFTCTLTHHSPSLKRIFRIWKLDFQIWPVVVLFLLCSLVPQDLVLKVYIQILWFVLMESSLFLTIHTISSSSYPYLNSKASI</sequence>
<evidence type="ECO:0000313" key="2">
    <source>
        <dbReference type="EMBL" id="CAF1861651.1"/>
    </source>
</evidence>
<proteinExistence type="predicted"/>
<dbReference type="Proteomes" id="UP001295469">
    <property type="component" value="Chromosome C04"/>
</dbReference>
<protein>
    <submittedName>
        <fullName evidence="2">(rape) hypothetical protein</fullName>
    </submittedName>
</protein>
<feature type="region of interest" description="Disordered" evidence="1">
    <location>
        <begin position="10"/>
        <end position="53"/>
    </location>
</feature>
<name>A0A816JV14_BRANA</name>
<feature type="compositionally biased region" description="Pro residues" evidence="1">
    <location>
        <begin position="16"/>
        <end position="36"/>
    </location>
</feature>
<dbReference type="EMBL" id="HG994368">
    <property type="protein sequence ID" value="CAF1861651.1"/>
    <property type="molecule type" value="Genomic_DNA"/>
</dbReference>
<dbReference type="AlphaFoldDB" id="A0A816JV14"/>
<accession>A0A816JV14</accession>